<dbReference type="EMBL" id="KZ678372">
    <property type="protein sequence ID" value="PSS05337.1"/>
    <property type="molecule type" value="Genomic_DNA"/>
</dbReference>
<organism evidence="1 2">
    <name type="scientific">Coniella lustricola</name>
    <dbReference type="NCBI Taxonomy" id="2025994"/>
    <lineage>
        <taxon>Eukaryota</taxon>
        <taxon>Fungi</taxon>
        <taxon>Dikarya</taxon>
        <taxon>Ascomycota</taxon>
        <taxon>Pezizomycotina</taxon>
        <taxon>Sordariomycetes</taxon>
        <taxon>Sordariomycetidae</taxon>
        <taxon>Diaporthales</taxon>
        <taxon>Schizoparmaceae</taxon>
        <taxon>Coniella</taxon>
    </lineage>
</organism>
<sequence length="122" mass="13286">MGAAMNGSQSVSTRLPDRFSLNSLDGPLGRSKLISAQGLSPFHMVFLPDDFEKFGSDYFRATVNAFLSGYYTKPGIATPSSELTERAAEMADWCAQCAKTLRACIYMLQMGSCTRCAAKHRG</sequence>
<protein>
    <submittedName>
        <fullName evidence="1">Uncharacterized protein</fullName>
    </submittedName>
</protein>
<dbReference type="Proteomes" id="UP000241462">
    <property type="component" value="Unassembled WGS sequence"/>
</dbReference>
<keyword evidence="2" id="KW-1185">Reference proteome</keyword>
<proteinExistence type="predicted"/>
<evidence type="ECO:0000313" key="2">
    <source>
        <dbReference type="Proteomes" id="UP000241462"/>
    </source>
</evidence>
<dbReference type="OrthoDB" id="626167at2759"/>
<gene>
    <name evidence="1" type="ORF">BD289DRAFT_6278</name>
</gene>
<dbReference type="AlphaFoldDB" id="A0A2T3ANU5"/>
<name>A0A2T3ANU5_9PEZI</name>
<accession>A0A2T3ANU5</accession>
<evidence type="ECO:0000313" key="1">
    <source>
        <dbReference type="EMBL" id="PSS05337.1"/>
    </source>
</evidence>
<reference evidence="1 2" key="1">
    <citation type="journal article" date="2018" name="Mycol. Prog.">
        <title>Coniella lustricola, a new species from submerged detritus.</title>
        <authorList>
            <person name="Raudabaugh D.B."/>
            <person name="Iturriaga T."/>
            <person name="Carver A."/>
            <person name="Mondo S."/>
            <person name="Pangilinan J."/>
            <person name="Lipzen A."/>
            <person name="He G."/>
            <person name="Amirebrahimi M."/>
            <person name="Grigoriev I.V."/>
            <person name="Miller A.N."/>
        </authorList>
    </citation>
    <scope>NUCLEOTIDE SEQUENCE [LARGE SCALE GENOMIC DNA]</scope>
    <source>
        <strain evidence="1 2">B22-T-1</strain>
    </source>
</reference>
<dbReference type="InParanoid" id="A0A2T3ANU5"/>